<evidence type="ECO:0000313" key="4">
    <source>
        <dbReference type="EMBL" id="QNE21881.1"/>
    </source>
</evidence>
<protein>
    <submittedName>
        <fullName evidence="4">DUF4111 domain-containing protein</fullName>
    </submittedName>
</protein>
<dbReference type="KEGG" id="kqi:F1D05_33170"/>
<dbReference type="EMBL" id="CP043661">
    <property type="protein sequence ID" value="QNE21881.1"/>
    <property type="molecule type" value="Genomic_DNA"/>
</dbReference>
<organism evidence="4 5">
    <name type="scientific">Kribbella qitaiheensis</name>
    <dbReference type="NCBI Taxonomy" id="1544730"/>
    <lineage>
        <taxon>Bacteria</taxon>
        <taxon>Bacillati</taxon>
        <taxon>Actinomycetota</taxon>
        <taxon>Actinomycetes</taxon>
        <taxon>Propionibacteriales</taxon>
        <taxon>Kribbellaceae</taxon>
        <taxon>Kribbella</taxon>
    </lineage>
</organism>
<proteinExistence type="predicted"/>
<dbReference type="Proteomes" id="UP000515563">
    <property type="component" value="Chromosome"/>
</dbReference>
<evidence type="ECO:0000256" key="1">
    <source>
        <dbReference type="ARBA" id="ARBA00022679"/>
    </source>
</evidence>
<sequence>MSLPDDVAATTSQYLDLIDKALPGRVVGLYLTGSIPLDDYRPGRSDIDGVVVLAEPLKDLDPAREVHAQLPQEPAFDVTYLTAAELASPPDASKPVVFTLDGAFNEARNGGPVSPVLWSELARQSLAVRSTPDLVVHDDHQALVDFTRANLTSYWTPTIDQLDTATANRPDDAAMPDWALPWVVLGVPRLHALLATGNIVSKTAAGEHALEAFPEWTSLITRCLRHRAGHPMDFTAVDAKAAVLYGRKIITNALAL</sequence>
<feature type="domain" description="Polymerase nucleotidyl transferase" evidence="2">
    <location>
        <begin position="24"/>
        <end position="61"/>
    </location>
</feature>
<reference evidence="5" key="1">
    <citation type="submission" date="2019-09" db="EMBL/GenBank/DDBJ databases">
        <title>Antimicrobial potential of Antarctic Bacteria.</title>
        <authorList>
            <person name="Benaud N."/>
            <person name="Edwards R.J."/>
            <person name="Ferrari B.C."/>
        </authorList>
    </citation>
    <scope>NUCLEOTIDE SEQUENCE [LARGE SCALE GENOMIC DNA]</scope>
    <source>
        <strain evidence="5">SPB151</strain>
    </source>
</reference>
<dbReference type="Pfam" id="PF13427">
    <property type="entry name" value="AadA_C"/>
    <property type="match status" value="1"/>
</dbReference>
<name>A0A7G6X6L6_9ACTN</name>
<keyword evidence="1" id="KW-0808">Transferase</keyword>
<dbReference type="InterPro" id="IPR002934">
    <property type="entry name" value="Polymerase_NTP_transf_dom"/>
</dbReference>
<gene>
    <name evidence="4" type="ORF">F1D05_33170</name>
</gene>
<keyword evidence="5" id="KW-1185">Reference proteome</keyword>
<dbReference type="AlphaFoldDB" id="A0A7G6X6L6"/>
<dbReference type="GO" id="GO:0016779">
    <property type="term" value="F:nucleotidyltransferase activity"/>
    <property type="evidence" value="ECO:0007669"/>
    <property type="project" value="InterPro"/>
</dbReference>
<evidence type="ECO:0000259" key="3">
    <source>
        <dbReference type="Pfam" id="PF13427"/>
    </source>
</evidence>
<dbReference type="Pfam" id="PF01909">
    <property type="entry name" value="NTP_transf_2"/>
    <property type="match status" value="1"/>
</dbReference>
<feature type="domain" description="Adenylyltransferase AadA C-terminal" evidence="3">
    <location>
        <begin position="182"/>
        <end position="230"/>
    </location>
</feature>
<accession>A0A7G6X6L6</accession>
<dbReference type="InterPro" id="IPR025184">
    <property type="entry name" value="AadA_C"/>
</dbReference>
<evidence type="ECO:0000259" key="2">
    <source>
        <dbReference type="Pfam" id="PF01909"/>
    </source>
</evidence>
<dbReference type="InterPro" id="IPR043519">
    <property type="entry name" value="NT_sf"/>
</dbReference>
<dbReference type="RefSeq" id="WP_185444288.1">
    <property type="nucleotide sequence ID" value="NZ_CP043661.1"/>
</dbReference>
<reference evidence="4 5" key="2">
    <citation type="journal article" date="2020" name="Microbiol. Resour. Announc.">
        <title>Antarctic desert soil bacteria exhibit high novel natural product potential, evaluated through long-read genome sequencing and comparative genomics.</title>
        <authorList>
            <person name="Benaud N."/>
            <person name="Edwards R.J."/>
            <person name="Amos T.G."/>
            <person name="D'Agostino P.M."/>
            <person name="Gutierrez-Chavez C."/>
            <person name="Montgomery K."/>
            <person name="Nicetic I."/>
            <person name="Ferrari B.C."/>
        </authorList>
    </citation>
    <scope>NUCLEOTIDE SEQUENCE [LARGE SCALE GENOMIC DNA]</scope>
    <source>
        <strain evidence="4 5">SPB151</strain>
    </source>
</reference>
<dbReference type="SUPFAM" id="SSF81301">
    <property type="entry name" value="Nucleotidyltransferase"/>
    <property type="match status" value="1"/>
</dbReference>
<evidence type="ECO:0000313" key="5">
    <source>
        <dbReference type="Proteomes" id="UP000515563"/>
    </source>
</evidence>